<dbReference type="AlphaFoldDB" id="A0A1I7ZGI0"/>
<dbReference type="WBParaSite" id="L893_g26303.t1">
    <property type="protein sequence ID" value="L893_g26303.t1"/>
    <property type="gene ID" value="L893_g26303"/>
</dbReference>
<accession>A0A1I7ZGI0</accession>
<evidence type="ECO:0000313" key="1">
    <source>
        <dbReference type="Proteomes" id="UP000095287"/>
    </source>
</evidence>
<sequence>MCCFPPPPIPTFAAPSPYLIRLFDGGGQRVTRCAFLSPYDLGFAVRSPSFRLERPARDSSRAPLPTTTTMNVKVNLKGRRPLFTFARKEESGPSSIFRFSITRASPFRGRFGKI</sequence>
<reference evidence="2" key="1">
    <citation type="submission" date="2016-11" db="UniProtKB">
        <authorList>
            <consortium name="WormBaseParasite"/>
        </authorList>
    </citation>
    <scope>IDENTIFICATION</scope>
</reference>
<keyword evidence="1" id="KW-1185">Reference proteome</keyword>
<organism evidence="1 2">
    <name type="scientific">Steinernema glaseri</name>
    <dbReference type="NCBI Taxonomy" id="37863"/>
    <lineage>
        <taxon>Eukaryota</taxon>
        <taxon>Metazoa</taxon>
        <taxon>Ecdysozoa</taxon>
        <taxon>Nematoda</taxon>
        <taxon>Chromadorea</taxon>
        <taxon>Rhabditida</taxon>
        <taxon>Tylenchina</taxon>
        <taxon>Panagrolaimomorpha</taxon>
        <taxon>Strongyloidoidea</taxon>
        <taxon>Steinernematidae</taxon>
        <taxon>Steinernema</taxon>
    </lineage>
</organism>
<dbReference type="Proteomes" id="UP000095287">
    <property type="component" value="Unplaced"/>
</dbReference>
<protein>
    <submittedName>
        <fullName evidence="2">MSP domain-containing protein</fullName>
    </submittedName>
</protein>
<proteinExistence type="predicted"/>
<evidence type="ECO:0000313" key="2">
    <source>
        <dbReference type="WBParaSite" id="L893_g26303.t1"/>
    </source>
</evidence>
<name>A0A1I7ZGI0_9BILA</name>